<keyword evidence="6 12" id="KW-0032">Aminotransferase</keyword>
<evidence type="ECO:0000256" key="3">
    <source>
        <dbReference type="ARBA" id="ARBA00004931"/>
    </source>
</evidence>
<dbReference type="InterPro" id="IPR050571">
    <property type="entry name" value="Class-IV_PLP-Dep_Aminotrnsfr"/>
</dbReference>
<evidence type="ECO:0000256" key="11">
    <source>
        <dbReference type="ARBA" id="ARBA00049229"/>
    </source>
</evidence>
<dbReference type="InterPro" id="IPR036038">
    <property type="entry name" value="Aminotransferase-like"/>
</dbReference>
<dbReference type="GO" id="GO:0005829">
    <property type="term" value="C:cytosol"/>
    <property type="evidence" value="ECO:0007669"/>
    <property type="project" value="TreeGrafter"/>
</dbReference>
<dbReference type="EMBL" id="JAIXNE010000002">
    <property type="protein sequence ID" value="MCA6075470.1"/>
    <property type="molecule type" value="Genomic_DNA"/>
</dbReference>
<comment type="cofactor">
    <cofactor evidence="1 12">
        <name>pyridoxal 5'-phosphate</name>
        <dbReference type="ChEBI" id="CHEBI:597326"/>
    </cofactor>
</comment>
<accession>A0A9X1HTR3</accession>
<dbReference type="InterPro" id="IPR005785">
    <property type="entry name" value="B_amino_transI"/>
</dbReference>
<evidence type="ECO:0000256" key="10">
    <source>
        <dbReference type="ARBA" id="ARBA00048798"/>
    </source>
</evidence>
<evidence type="ECO:0000256" key="12">
    <source>
        <dbReference type="RuleBase" id="RU364094"/>
    </source>
</evidence>
<organism evidence="15 16">
    <name type="scientific">Fulvivirga sedimenti</name>
    <dbReference type="NCBI Taxonomy" id="2879465"/>
    <lineage>
        <taxon>Bacteria</taxon>
        <taxon>Pseudomonadati</taxon>
        <taxon>Bacteroidota</taxon>
        <taxon>Cytophagia</taxon>
        <taxon>Cytophagales</taxon>
        <taxon>Fulvivirgaceae</taxon>
        <taxon>Fulvivirga</taxon>
    </lineage>
</organism>
<comment type="pathway">
    <text evidence="4 12">Amino-acid biosynthesis; L-leucine biosynthesis; L-leucine from 3-methyl-2-oxobutanoate: step 4/4.</text>
</comment>
<comment type="similarity">
    <text evidence="5 12">Belongs to the class-IV pyridoxal-phosphate-dependent aminotransferase family.</text>
</comment>
<dbReference type="Gene3D" id="3.30.470.10">
    <property type="match status" value="1"/>
</dbReference>
<gene>
    <name evidence="12" type="primary">ilvE</name>
    <name evidence="13" type="ORF">LDX50_11365</name>
    <name evidence="14" type="ORF">LDX50_17335</name>
    <name evidence="15" type="ORF">LDX50_23055</name>
</gene>
<sequence length="296" mass="33562">MYYNKNTIVFKDGRMIPAAEAMSSDYTQTLHYGNGVFEGMRSYENAEGCNIFRAREHFDRLAYSADRMQLKMPYSPEEMVQIAYQLLDENHLHNAYIRPLVYGGMNMSLEPSDECHVFMAAWNWGKYLGNDPLSVMVSSYQRPNPKSTIIDAKIVGHYTNSILATSEARKLGYDEALLLDMHGNVAEGPGANFFFEKEGILYTPPAGHILPGITRRTVMELAQELGIRVVEKFFEVEEVYDADTAFFVGTAVEIAPIAAINGEKLKGTWEDSAGHQLYLMYRQKVRFNEYQGLTIV</sequence>
<dbReference type="EMBL" id="JAIXNE010000004">
    <property type="protein sequence ID" value="MCA6077775.1"/>
    <property type="molecule type" value="Genomic_DNA"/>
</dbReference>
<comment type="function">
    <text evidence="12">Acts on leucine, isoleucine and valine.</text>
</comment>
<dbReference type="FunFam" id="3.20.10.10:FF:000002">
    <property type="entry name" value="D-alanine aminotransferase"/>
    <property type="match status" value="1"/>
</dbReference>
<evidence type="ECO:0000256" key="5">
    <source>
        <dbReference type="ARBA" id="ARBA00009320"/>
    </source>
</evidence>
<dbReference type="EMBL" id="JAIXNE010000003">
    <property type="protein sequence ID" value="MCA6076647.1"/>
    <property type="molecule type" value="Genomic_DNA"/>
</dbReference>
<evidence type="ECO:0000313" key="14">
    <source>
        <dbReference type="EMBL" id="MCA6076647.1"/>
    </source>
</evidence>
<dbReference type="NCBIfam" id="NF005146">
    <property type="entry name" value="PRK06606.1"/>
    <property type="match status" value="1"/>
</dbReference>
<dbReference type="PANTHER" id="PTHR42743:SF11">
    <property type="entry name" value="AMINODEOXYCHORISMATE LYASE"/>
    <property type="match status" value="1"/>
</dbReference>
<dbReference type="InterPro" id="IPR043132">
    <property type="entry name" value="BCAT-like_C"/>
</dbReference>
<comment type="pathway">
    <text evidence="3 12">Amino-acid biosynthesis; L-valine biosynthesis; L-valine from pyruvate: step 4/4.</text>
</comment>
<dbReference type="EC" id="2.6.1.42" evidence="12"/>
<dbReference type="Pfam" id="PF01063">
    <property type="entry name" value="Aminotran_4"/>
    <property type="match status" value="1"/>
</dbReference>
<dbReference type="Proteomes" id="UP001139409">
    <property type="component" value="Unassembled WGS sequence"/>
</dbReference>
<dbReference type="InterPro" id="IPR001544">
    <property type="entry name" value="Aminotrans_IV"/>
</dbReference>
<protein>
    <recommendedName>
        <fullName evidence="12">Branched-chain-amino-acid aminotransferase</fullName>
        <shortName evidence="12">BCAT</shortName>
        <ecNumber evidence="12">2.6.1.42</ecNumber>
    </recommendedName>
</protein>
<comment type="catalytic activity">
    <reaction evidence="11 12">
        <text>L-leucine + 2-oxoglutarate = 4-methyl-2-oxopentanoate + L-glutamate</text>
        <dbReference type="Rhea" id="RHEA:18321"/>
        <dbReference type="ChEBI" id="CHEBI:16810"/>
        <dbReference type="ChEBI" id="CHEBI:17865"/>
        <dbReference type="ChEBI" id="CHEBI:29985"/>
        <dbReference type="ChEBI" id="CHEBI:57427"/>
        <dbReference type="EC" id="2.6.1.42"/>
    </reaction>
</comment>
<dbReference type="RefSeq" id="WP_225698570.1">
    <property type="nucleotide sequence ID" value="NZ_JAIXNE010000002.1"/>
</dbReference>
<name>A0A9X1HTR3_9BACT</name>
<dbReference type="SUPFAM" id="SSF56752">
    <property type="entry name" value="D-aminoacid aminotransferase-like PLP-dependent enzymes"/>
    <property type="match status" value="1"/>
</dbReference>
<dbReference type="Gene3D" id="3.20.10.10">
    <property type="entry name" value="D-amino Acid Aminotransferase, subunit A, domain 2"/>
    <property type="match status" value="1"/>
</dbReference>
<evidence type="ECO:0000256" key="2">
    <source>
        <dbReference type="ARBA" id="ARBA00004824"/>
    </source>
</evidence>
<keyword evidence="12" id="KW-0100">Branched-chain amino acid biosynthesis</keyword>
<evidence type="ECO:0000256" key="1">
    <source>
        <dbReference type="ARBA" id="ARBA00001933"/>
    </source>
</evidence>
<evidence type="ECO:0000313" key="13">
    <source>
        <dbReference type="EMBL" id="MCA6075470.1"/>
    </source>
</evidence>
<evidence type="ECO:0000313" key="16">
    <source>
        <dbReference type="Proteomes" id="UP001139409"/>
    </source>
</evidence>
<dbReference type="PANTHER" id="PTHR42743">
    <property type="entry name" value="AMINO-ACID AMINOTRANSFERASE"/>
    <property type="match status" value="1"/>
</dbReference>
<dbReference type="GO" id="GO:0009082">
    <property type="term" value="P:branched-chain amino acid biosynthetic process"/>
    <property type="evidence" value="ECO:0007669"/>
    <property type="project" value="UniProtKB-KW"/>
</dbReference>
<dbReference type="GO" id="GO:0004084">
    <property type="term" value="F:branched-chain-amino-acid transaminase activity"/>
    <property type="evidence" value="ECO:0007669"/>
    <property type="project" value="UniProtKB-EC"/>
</dbReference>
<keyword evidence="12" id="KW-0028">Amino-acid biosynthesis</keyword>
<evidence type="ECO:0000256" key="6">
    <source>
        <dbReference type="ARBA" id="ARBA00022576"/>
    </source>
</evidence>
<keyword evidence="8 12" id="KW-0663">Pyridoxal phosphate</keyword>
<comment type="catalytic activity">
    <reaction evidence="10 12">
        <text>L-isoleucine + 2-oxoglutarate = (S)-3-methyl-2-oxopentanoate + L-glutamate</text>
        <dbReference type="Rhea" id="RHEA:24801"/>
        <dbReference type="ChEBI" id="CHEBI:16810"/>
        <dbReference type="ChEBI" id="CHEBI:29985"/>
        <dbReference type="ChEBI" id="CHEBI:35146"/>
        <dbReference type="ChEBI" id="CHEBI:58045"/>
        <dbReference type="EC" id="2.6.1.42"/>
    </reaction>
</comment>
<comment type="caution">
    <text evidence="15">The sequence shown here is derived from an EMBL/GenBank/DDBJ whole genome shotgun (WGS) entry which is preliminary data.</text>
</comment>
<comment type="catalytic activity">
    <reaction evidence="9 12">
        <text>L-valine + 2-oxoglutarate = 3-methyl-2-oxobutanoate + L-glutamate</text>
        <dbReference type="Rhea" id="RHEA:24813"/>
        <dbReference type="ChEBI" id="CHEBI:11851"/>
        <dbReference type="ChEBI" id="CHEBI:16810"/>
        <dbReference type="ChEBI" id="CHEBI:29985"/>
        <dbReference type="ChEBI" id="CHEBI:57762"/>
        <dbReference type="EC" id="2.6.1.42"/>
    </reaction>
</comment>
<comment type="pathway">
    <text evidence="2 12">Amino-acid biosynthesis; L-isoleucine biosynthesis; L-isoleucine from 2-oxobutanoate: step 4/4.</text>
</comment>
<dbReference type="AlphaFoldDB" id="A0A9X1HTR3"/>
<evidence type="ECO:0000256" key="4">
    <source>
        <dbReference type="ARBA" id="ARBA00005072"/>
    </source>
</evidence>
<evidence type="ECO:0000256" key="9">
    <source>
        <dbReference type="ARBA" id="ARBA00048212"/>
    </source>
</evidence>
<evidence type="ECO:0000256" key="8">
    <source>
        <dbReference type="ARBA" id="ARBA00022898"/>
    </source>
</evidence>
<dbReference type="GO" id="GO:0008652">
    <property type="term" value="P:amino acid biosynthetic process"/>
    <property type="evidence" value="ECO:0007669"/>
    <property type="project" value="UniProtKB-KW"/>
</dbReference>
<dbReference type="NCBIfam" id="TIGR01122">
    <property type="entry name" value="ilvE_I"/>
    <property type="match status" value="1"/>
</dbReference>
<keyword evidence="16" id="KW-1185">Reference proteome</keyword>
<dbReference type="InterPro" id="IPR043131">
    <property type="entry name" value="BCAT-like_N"/>
</dbReference>
<evidence type="ECO:0000256" key="7">
    <source>
        <dbReference type="ARBA" id="ARBA00022679"/>
    </source>
</evidence>
<evidence type="ECO:0000313" key="15">
    <source>
        <dbReference type="EMBL" id="MCA6077775.1"/>
    </source>
</evidence>
<reference evidence="15" key="1">
    <citation type="submission" date="2021-09" db="EMBL/GenBank/DDBJ databases">
        <title>Fulvivirga sp. isolated from coastal sediment.</title>
        <authorList>
            <person name="Yu H."/>
        </authorList>
    </citation>
    <scope>NUCLEOTIDE SEQUENCE</scope>
    <source>
        <strain evidence="15">1062</strain>
    </source>
</reference>
<keyword evidence="7 12" id="KW-0808">Transferase</keyword>
<proteinExistence type="inferred from homology"/>